<name>A0A4Q9KNC4_PROTD</name>
<dbReference type="Proteomes" id="UP000291933">
    <property type="component" value="Unassembled WGS sequence"/>
</dbReference>
<protein>
    <recommendedName>
        <fullName evidence="3">N-acetyltransferase</fullName>
    </recommendedName>
</protein>
<accession>A0A4Q9KNC4</accession>
<keyword evidence="2" id="KW-1185">Reference proteome</keyword>
<sequence>MTKLRIRLVELSDADELAALLVASREHLEPWEPTRGDDYFTLTGQRTVIEKALRLHRLEAGTLVHSVASQKALLANGFERYGLAPKLVKIAGVWQDHVLYQALTDDPTV</sequence>
<dbReference type="OrthoDB" id="5242221at2"/>
<dbReference type="InterPro" id="IPR016181">
    <property type="entry name" value="Acyl_CoA_acyltransferase"/>
</dbReference>
<dbReference type="SUPFAM" id="SSF55729">
    <property type="entry name" value="Acyl-CoA N-acyltransferases (Nat)"/>
    <property type="match status" value="1"/>
</dbReference>
<evidence type="ECO:0000313" key="1">
    <source>
        <dbReference type="EMBL" id="TBT96058.1"/>
    </source>
</evidence>
<proteinExistence type="predicted"/>
<comment type="caution">
    <text evidence="1">The sequence shown here is derived from an EMBL/GenBank/DDBJ whole genome shotgun (WGS) entry which is preliminary data.</text>
</comment>
<evidence type="ECO:0008006" key="3">
    <source>
        <dbReference type="Google" id="ProtNLM"/>
    </source>
</evidence>
<reference evidence="1 2" key="1">
    <citation type="submission" date="2019-01" db="EMBL/GenBank/DDBJ databases">
        <title>Lactibacter flavus gen. nov., sp. nov., a novel bacterium of the family Propionibacteriaceae isolated from raw milk and dairy products.</title>
        <authorList>
            <person name="Huptas C."/>
            <person name="Wenning M."/>
            <person name="Breitenwieser F."/>
            <person name="Doll E."/>
            <person name="Von Neubeck M."/>
            <person name="Busse H.-J."/>
            <person name="Scherer S."/>
        </authorList>
    </citation>
    <scope>NUCLEOTIDE SEQUENCE [LARGE SCALE GENOMIC DNA]</scope>
    <source>
        <strain evidence="1 2">DSM 22130</strain>
    </source>
</reference>
<evidence type="ECO:0000313" key="2">
    <source>
        <dbReference type="Proteomes" id="UP000291933"/>
    </source>
</evidence>
<organism evidence="1 2">
    <name type="scientific">Propioniciclava tarda</name>
    <dbReference type="NCBI Taxonomy" id="433330"/>
    <lineage>
        <taxon>Bacteria</taxon>
        <taxon>Bacillati</taxon>
        <taxon>Actinomycetota</taxon>
        <taxon>Actinomycetes</taxon>
        <taxon>Propionibacteriales</taxon>
        <taxon>Propionibacteriaceae</taxon>
        <taxon>Propioniciclava</taxon>
    </lineage>
</organism>
<dbReference type="Gene3D" id="3.40.630.30">
    <property type="match status" value="2"/>
</dbReference>
<gene>
    <name evidence="1" type="ORF">ET996_03615</name>
</gene>
<dbReference type="EMBL" id="SDMR01000002">
    <property type="protein sequence ID" value="TBT96058.1"/>
    <property type="molecule type" value="Genomic_DNA"/>
</dbReference>
<dbReference type="AlphaFoldDB" id="A0A4Q9KNC4"/>
<dbReference type="RefSeq" id="WP_131171173.1">
    <property type="nucleotide sequence ID" value="NZ_FXTL01000002.1"/>
</dbReference>